<dbReference type="Proteomes" id="UP000254869">
    <property type="component" value="Unassembled WGS sequence"/>
</dbReference>
<dbReference type="STRING" id="1210086.GCA_001613105_01128"/>
<reference evidence="2 3" key="1">
    <citation type="submission" date="2018-07" db="EMBL/GenBank/DDBJ databases">
        <title>Genomic Encyclopedia of Type Strains, Phase IV (KMG-IV): sequencing the most valuable type-strain genomes for metagenomic binning, comparative biology and taxonomic classification.</title>
        <authorList>
            <person name="Goeker M."/>
        </authorList>
    </citation>
    <scope>NUCLEOTIDE SEQUENCE [LARGE SCALE GENOMIC DNA]</scope>
    <source>
        <strain evidence="2 3">DSM 44290</strain>
    </source>
</reference>
<dbReference type="EMBL" id="QQBC01000002">
    <property type="protein sequence ID" value="RDI68151.1"/>
    <property type="molecule type" value="Genomic_DNA"/>
</dbReference>
<keyword evidence="1" id="KW-1133">Transmembrane helix</keyword>
<organism evidence="2 3">
    <name type="scientific">Nocardia pseudobrasiliensis</name>
    <dbReference type="NCBI Taxonomy" id="45979"/>
    <lineage>
        <taxon>Bacteria</taxon>
        <taxon>Bacillati</taxon>
        <taxon>Actinomycetota</taxon>
        <taxon>Actinomycetes</taxon>
        <taxon>Mycobacteriales</taxon>
        <taxon>Nocardiaceae</taxon>
        <taxon>Nocardia</taxon>
    </lineage>
</organism>
<evidence type="ECO:0000256" key="1">
    <source>
        <dbReference type="SAM" id="Phobius"/>
    </source>
</evidence>
<keyword evidence="1" id="KW-0472">Membrane</keyword>
<proteinExistence type="predicted"/>
<feature type="transmembrane region" description="Helical" evidence="1">
    <location>
        <begin position="48"/>
        <end position="81"/>
    </location>
</feature>
<feature type="transmembrane region" description="Helical" evidence="1">
    <location>
        <begin position="117"/>
        <end position="137"/>
    </location>
</feature>
<dbReference type="PROSITE" id="PS51257">
    <property type="entry name" value="PROKAR_LIPOPROTEIN"/>
    <property type="match status" value="1"/>
</dbReference>
<evidence type="ECO:0000313" key="2">
    <source>
        <dbReference type="EMBL" id="RDI68151.1"/>
    </source>
</evidence>
<dbReference type="RefSeq" id="WP_067992812.1">
    <property type="nucleotide sequence ID" value="NZ_QQBC01000002.1"/>
</dbReference>
<evidence type="ECO:0000313" key="3">
    <source>
        <dbReference type="Proteomes" id="UP000254869"/>
    </source>
</evidence>
<accession>A0A370IDE0</accession>
<dbReference type="AlphaFoldDB" id="A0A370IDE0"/>
<protein>
    <submittedName>
        <fullName evidence="2">Uncharacterized protein</fullName>
    </submittedName>
</protein>
<keyword evidence="1" id="KW-0812">Transmembrane</keyword>
<feature type="transmembrane region" description="Helical" evidence="1">
    <location>
        <begin position="93"/>
        <end position="111"/>
    </location>
</feature>
<name>A0A370IDE0_9NOCA</name>
<comment type="caution">
    <text evidence="2">The sequence shown here is derived from an EMBL/GenBank/DDBJ whole genome shotgun (WGS) entry which is preliminary data.</text>
</comment>
<gene>
    <name evidence="2" type="ORF">DFR76_102552</name>
</gene>
<sequence length="147" mass="14061">MKWLRAAAFSGGAVMVGVVATHPSPLGAGCSGVVAVLALAGLFGRRWAVVAVVAAALGLALLHAGLGSALLGGFGATAYLAGTQSNSSMDVRAGLSGAVLFGAAAALAGAIGPTLPWALVIAPVAALIAVVAPLRAIRAAAAPVTNE</sequence>
<keyword evidence="3" id="KW-1185">Reference proteome</keyword>